<evidence type="ECO:0000313" key="3">
    <source>
        <dbReference type="Proteomes" id="UP001065174"/>
    </source>
</evidence>
<feature type="signal peptide" evidence="1">
    <location>
        <begin position="1"/>
        <end position="20"/>
    </location>
</feature>
<gene>
    <name evidence="2" type="ORF">N6H18_09625</name>
</gene>
<keyword evidence="3" id="KW-1185">Reference proteome</keyword>
<protein>
    <submittedName>
        <fullName evidence="2">Outer membrane beta-barrel protein</fullName>
    </submittedName>
</protein>
<dbReference type="Gene3D" id="2.40.160.20">
    <property type="match status" value="1"/>
</dbReference>
<dbReference type="EMBL" id="CP106679">
    <property type="protein sequence ID" value="UXP30613.1"/>
    <property type="molecule type" value="Genomic_DNA"/>
</dbReference>
<dbReference type="RefSeq" id="WP_262308060.1">
    <property type="nucleotide sequence ID" value="NZ_CP106679.1"/>
</dbReference>
<evidence type="ECO:0000313" key="2">
    <source>
        <dbReference type="EMBL" id="UXP30613.1"/>
    </source>
</evidence>
<organism evidence="2 3">
    <name type="scientific">Reichenbachiella agarivorans</name>
    <dbReference type="NCBI Taxonomy" id="2979464"/>
    <lineage>
        <taxon>Bacteria</taxon>
        <taxon>Pseudomonadati</taxon>
        <taxon>Bacteroidota</taxon>
        <taxon>Cytophagia</taxon>
        <taxon>Cytophagales</taxon>
        <taxon>Reichenbachiellaceae</taxon>
        <taxon>Reichenbachiella</taxon>
    </lineage>
</organism>
<reference evidence="2" key="1">
    <citation type="submission" date="2022-09" db="EMBL/GenBank/DDBJ databases">
        <title>Comparative genomics and taxonomic characterization of three novel marine species of genus Reichenbachiella exhibiting antioxidant and polysaccharide degradation activities.</title>
        <authorList>
            <person name="Muhammad N."/>
            <person name="Lee Y.-J."/>
            <person name="Ko J."/>
            <person name="Kim S.-G."/>
        </authorList>
    </citation>
    <scope>NUCLEOTIDE SEQUENCE</scope>
    <source>
        <strain evidence="2">BKB1-1</strain>
    </source>
</reference>
<proteinExistence type="predicted"/>
<keyword evidence="1" id="KW-0732">Signal</keyword>
<accession>A0ABY6CMM8</accession>
<feature type="chain" id="PRO_5046172342" evidence="1">
    <location>
        <begin position="21"/>
        <end position="225"/>
    </location>
</feature>
<evidence type="ECO:0000256" key="1">
    <source>
        <dbReference type="SAM" id="SignalP"/>
    </source>
</evidence>
<dbReference type="Proteomes" id="UP001065174">
    <property type="component" value="Chromosome"/>
</dbReference>
<sequence>MKNSILHITLLLLLAASLQAQDSTTHVKKQKALLLGLGSSHYRGDLGDGYAGGRMLVAVGLELNRNKRLNGNFVLNFGSIQGNELDYQYDDGSGSPTTPNETFSTNYFSFNFEVHYNLIHKENWRVYVSQGIGLMRYVPKDEDLNELMDQTDTRALNETYRNLTFILPTQIGFKYYLNNGYGVGMQGGFTNTLTDYLDNISAWGNKKGNDNILTIRVQLSIPIPL</sequence>
<name>A0ABY6CMM8_9BACT</name>